<reference evidence="2" key="1">
    <citation type="submission" date="2021-06" db="EMBL/GenBank/DDBJ databases">
        <authorList>
            <person name="Kallberg Y."/>
            <person name="Tangrot J."/>
            <person name="Rosling A."/>
        </authorList>
    </citation>
    <scope>NUCLEOTIDE SEQUENCE</scope>
    <source>
        <strain evidence="2">FL966</strain>
    </source>
</reference>
<evidence type="ECO:0000313" key="2">
    <source>
        <dbReference type="EMBL" id="CAG8806973.1"/>
    </source>
</evidence>
<name>A0A9N9K3J1_9GLOM</name>
<protein>
    <submittedName>
        <fullName evidence="2">10841_t:CDS:1</fullName>
    </submittedName>
</protein>
<dbReference type="Proteomes" id="UP000789759">
    <property type="component" value="Unassembled WGS sequence"/>
</dbReference>
<keyword evidence="1" id="KW-0732">Signal</keyword>
<organism evidence="2 3">
    <name type="scientific">Cetraspora pellucida</name>
    <dbReference type="NCBI Taxonomy" id="1433469"/>
    <lineage>
        <taxon>Eukaryota</taxon>
        <taxon>Fungi</taxon>
        <taxon>Fungi incertae sedis</taxon>
        <taxon>Mucoromycota</taxon>
        <taxon>Glomeromycotina</taxon>
        <taxon>Glomeromycetes</taxon>
        <taxon>Diversisporales</taxon>
        <taxon>Gigasporaceae</taxon>
        <taxon>Cetraspora</taxon>
    </lineage>
</organism>
<dbReference type="AlphaFoldDB" id="A0A9N9K3J1"/>
<proteinExistence type="predicted"/>
<feature type="non-terminal residue" evidence="2">
    <location>
        <position position="1"/>
    </location>
</feature>
<feature type="chain" id="PRO_5040475428" evidence="1">
    <location>
        <begin position="24"/>
        <end position="131"/>
    </location>
</feature>
<evidence type="ECO:0000256" key="1">
    <source>
        <dbReference type="SAM" id="SignalP"/>
    </source>
</evidence>
<evidence type="ECO:0000313" key="3">
    <source>
        <dbReference type="Proteomes" id="UP000789759"/>
    </source>
</evidence>
<gene>
    <name evidence="2" type="ORF">CPELLU_LOCUS18246</name>
</gene>
<feature type="signal peptide" evidence="1">
    <location>
        <begin position="1"/>
        <end position="23"/>
    </location>
</feature>
<sequence length="131" mass="14423">PANLPPFFEFSLLSTFLLLPTLPQKNLPQTFISTSKLIYAELDTNTTHPTQQTTYTLALQFSTLSPSWGSEVSNTLAVDWALQVWSLLGGPSLEDTEPNGCRFAGPWSFFPFIQTLCESLSPGIEKSLSPP</sequence>
<keyword evidence="3" id="KW-1185">Reference proteome</keyword>
<comment type="caution">
    <text evidence="2">The sequence shown here is derived from an EMBL/GenBank/DDBJ whole genome shotgun (WGS) entry which is preliminary data.</text>
</comment>
<accession>A0A9N9K3J1</accession>
<dbReference type="EMBL" id="CAJVQA010035313">
    <property type="protein sequence ID" value="CAG8806973.1"/>
    <property type="molecule type" value="Genomic_DNA"/>
</dbReference>